<reference evidence="2" key="2">
    <citation type="submission" date="2019-06" db="EMBL/GenBank/DDBJ databases">
        <title>Genomics analysis of Aphanomyces spp. identifies a new class of oomycete effector associated with host adaptation.</title>
        <authorList>
            <person name="Gaulin E."/>
        </authorList>
    </citation>
    <scope>NUCLEOTIDE SEQUENCE</scope>
    <source>
        <strain evidence="2">CBS 578.67</strain>
    </source>
</reference>
<dbReference type="EMBL" id="VJMH01005789">
    <property type="protein sequence ID" value="KAF0692921.1"/>
    <property type="molecule type" value="Genomic_DNA"/>
</dbReference>
<keyword evidence="1" id="KW-0472">Membrane</keyword>
<evidence type="ECO:0000256" key="1">
    <source>
        <dbReference type="SAM" id="Phobius"/>
    </source>
</evidence>
<name>A0A485L4K6_9STRA</name>
<accession>A0A485L4K6</accession>
<dbReference type="Proteomes" id="UP000332933">
    <property type="component" value="Unassembled WGS sequence"/>
</dbReference>
<evidence type="ECO:0000313" key="3">
    <source>
        <dbReference type="EMBL" id="VFT92841.1"/>
    </source>
</evidence>
<keyword evidence="1" id="KW-1133">Transmembrane helix</keyword>
<keyword evidence="1" id="KW-0812">Transmembrane</keyword>
<dbReference type="EMBL" id="CAADRA010005810">
    <property type="protein sequence ID" value="VFT92841.1"/>
    <property type="molecule type" value="Genomic_DNA"/>
</dbReference>
<evidence type="ECO:0000313" key="2">
    <source>
        <dbReference type="EMBL" id="KAF0692921.1"/>
    </source>
</evidence>
<feature type="transmembrane region" description="Helical" evidence="1">
    <location>
        <begin position="252"/>
        <end position="274"/>
    </location>
</feature>
<feature type="transmembrane region" description="Helical" evidence="1">
    <location>
        <begin position="209"/>
        <end position="232"/>
    </location>
</feature>
<dbReference type="OrthoDB" id="75626at2759"/>
<keyword evidence="4" id="KW-1185">Reference proteome</keyword>
<protein>
    <submittedName>
        <fullName evidence="3">Aste57867_16057 protein</fullName>
    </submittedName>
</protein>
<evidence type="ECO:0000313" key="4">
    <source>
        <dbReference type="Proteomes" id="UP000332933"/>
    </source>
</evidence>
<feature type="transmembrane region" description="Helical" evidence="1">
    <location>
        <begin position="454"/>
        <end position="471"/>
    </location>
</feature>
<gene>
    <name evidence="3" type="primary">Aste57867_16057</name>
    <name evidence="2" type="ORF">As57867_016001</name>
    <name evidence="3" type="ORF">ASTE57867_16057</name>
</gene>
<proteinExistence type="predicted"/>
<dbReference type="AlphaFoldDB" id="A0A485L4K6"/>
<reference evidence="3 4" key="1">
    <citation type="submission" date="2019-03" db="EMBL/GenBank/DDBJ databases">
        <authorList>
            <person name="Gaulin E."/>
            <person name="Dumas B."/>
        </authorList>
    </citation>
    <scope>NUCLEOTIDE SEQUENCE [LARGE SCALE GENOMIC DNA]</scope>
    <source>
        <strain evidence="3">CBS 568.67</strain>
    </source>
</reference>
<feature type="transmembrane region" description="Helical" evidence="1">
    <location>
        <begin position="392"/>
        <end position="409"/>
    </location>
</feature>
<sequence length="508" mass="54241">MCEISSCGGRVAQDYLSSVETCSTPFNYDTVSPTKENVLKAMLAIDLSVMQRPETLAFACSCATADPAACVVCTEMLANATTMLARYLTPGAIANLRSLAVPVEVLIRDRLNVTMVQFVTDAPGGVLDATSNFTLSAVNLFSDVRLGFAAWLYLIDWVEGRREVVTLVGDAGDVALTTMSDHAMPLASPANPREIPTSFSFYAFRLSQYITGVLIGVACLVCLYIVTSVGHIEGANMFTFNPVAGLTWVGRPMILLRSLTAICVLSTSVVTLAASPLGLVTRFAPDAAPWYTTFLASAEINWLVFVLEDILSAITRETVLACTITNPVAAAFVTSVATQSTMLSWIVSGTWSAAVPVAPVAAVGRTACVVTAVDLDVSCASGFLAYGSVGRFGSLIGVAAASTVVANLLKRVLLTPTGHMHKVVSAFLPAIAKYSFNFTKWEAQDVLFLDKPSAALAGVLIFELGAIFYVFDVKNWRSYAINVAAPRKSIRLSTTHKEHLYHALPLIE</sequence>
<organism evidence="3 4">
    <name type="scientific">Aphanomyces stellatus</name>
    <dbReference type="NCBI Taxonomy" id="120398"/>
    <lineage>
        <taxon>Eukaryota</taxon>
        <taxon>Sar</taxon>
        <taxon>Stramenopiles</taxon>
        <taxon>Oomycota</taxon>
        <taxon>Saprolegniomycetes</taxon>
        <taxon>Saprolegniales</taxon>
        <taxon>Verrucalvaceae</taxon>
        <taxon>Aphanomyces</taxon>
    </lineage>
</organism>